<feature type="transmembrane region" description="Helical" evidence="1">
    <location>
        <begin position="331"/>
        <end position="350"/>
    </location>
</feature>
<feature type="transmembrane region" description="Helical" evidence="1">
    <location>
        <begin position="249"/>
        <end position="268"/>
    </location>
</feature>
<gene>
    <name evidence="2" type="ORF">HMPREF9244_01374</name>
</gene>
<dbReference type="Proteomes" id="UP000016519">
    <property type="component" value="Unassembled WGS sequence"/>
</dbReference>
<organism evidence="2 3">
    <name type="scientific">Alloscardovia omnicolens F0580</name>
    <dbReference type="NCBI Taxonomy" id="1321816"/>
    <lineage>
        <taxon>Bacteria</taxon>
        <taxon>Bacillati</taxon>
        <taxon>Actinomycetota</taxon>
        <taxon>Actinomycetes</taxon>
        <taxon>Bifidobacteriales</taxon>
        <taxon>Bifidobacteriaceae</taxon>
        <taxon>Alloscardovia</taxon>
    </lineage>
</organism>
<reference evidence="2 3" key="1">
    <citation type="submission" date="2013-08" db="EMBL/GenBank/DDBJ databases">
        <authorList>
            <person name="Weinstock G."/>
            <person name="Sodergren E."/>
            <person name="Wylie T."/>
            <person name="Fulton L."/>
            <person name="Fulton R."/>
            <person name="Fronick C."/>
            <person name="O'Laughlin M."/>
            <person name="Godfrey J."/>
            <person name="Miner T."/>
            <person name="Herter B."/>
            <person name="Appelbaum E."/>
            <person name="Cordes M."/>
            <person name="Lek S."/>
            <person name="Wollam A."/>
            <person name="Pepin K.H."/>
            <person name="Palsikar V.B."/>
            <person name="Mitreva M."/>
            <person name="Wilson R.K."/>
        </authorList>
    </citation>
    <scope>NUCLEOTIDE SEQUENCE [LARGE SCALE GENOMIC DNA]</scope>
    <source>
        <strain evidence="2 3">F0580</strain>
    </source>
</reference>
<keyword evidence="1" id="KW-1133">Transmembrane helix</keyword>
<evidence type="ECO:0000313" key="2">
    <source>
        <dbReference type="EMBL" id="ERH30009.1"/>
    </source>
</evidence>
<feature type="transmembrane region" description="Helical" evidence="1">
    <location>
        <begin position="131"/>
        <end position="152"/>
    </location>
</feature>
<dbReference type="PATRIC" id="fig|1321816.3.peg.1211"/>
<name>U1R8Y5_9BIFI</name>
<dbReference type="AlphaFoldDB" id="U1R8Y5"/>
<accession>U1R8Y5</accession>
<comment type="caution">
    <text evidence="2">The sequence shown here is derived from an EMBL/GenBank/DDBJ whole genome shotgun (WGS) entry which is preliminary data.</text>
</comment>
<keyword evidence="1" id="KW-0472">Membrane</keyword>
<proteinExistence type="predicted"/>
<dbReference type="HOGENOM" id="CLU_713395_0_0_11"/>
<feature type="transmembrane region" description="Helical" evidence="1">
    <location>
        <begin position="57"/>
        <end position="77"/>
    </location>
</feature>
<feature type="transmembrane region" description="Helical" evidence="1">
    <location>
        <begin position="197"/>
        <end position="221"/>
    </location>
</feature>
<feature type="transmembrane region" description="Helical" evidence="1">
    <location>
        <begin position="159"/>
        <end position="177"/>
    </location>
</feature>
<feature type="transmembrane region" description="Helical" evidence="1">
    <location>
        <begin position="306"/>
        <end position="325"/>
    </location>
</feature>
<feature type="transmembrane region" description="Helical" evidence="1">
    <location>
        <begin position="20"/>
        <end position="42"/>
    </location>
</feature>
<feature type="transmembrane region" description="Helical" evidence="1">
    <location>
        <begin position="280"/>
        <end position="299"/>
    </location>
</feature>
<keyword evidence="3" id="KW-1185">Reference proteome</keyword>
<keyword evidence="1" id="KW-0812">Transmembrane</keyword>
<protein>
    <submittedName>
        <fullName evidence="2">Uncharacterized protein</fullName>
    </submittedName>
</protein>
<evidence type="ECO:0000313" key="3">
    <source>
        <dbReference type="Proteomes" id="UP000016519"/>
    </source>
</evidence>
<dbReference type="STRING" id="419015.HMPREF3214_00532"/>
<evidence type="ECO:0000256" key="1">
    <source>
        <dbReference type="SAM" id="Phobius"/>
    </source>
</evidence>
<sequence length="384" mass="42816">MEQRTGRVLSMNVLGRHQRAETVGIFTSIATCASVSYATYAYTQSAKAIWLLTSRRIIMTSVFLTCCTAVVFICGYARNGFSHEKKTFLRLVRRSGELIALTVVYTVSIGLISAALQMFVAQILGKSFASYQLPVVAFMASIVGYTVFVQAALMTSRTIATLLPVFVISGVTLAGMTSDDPVWWKNNFSQLGDRTTFAANIFNFTVILAGATMLIISYFAVSEITTQHRLFERHFKELPENNEFLARRAVLALLLTVAGIMFMGIGLFRYSPHPILHNVFARGIALPMTLLMIGMPWLVRQMSVAFYFVSDFILAVIVAAYIYWYQGYTSLTNVEALAAILFMGWFILFSRQITALESDRLEALTNLPADIVQEMGHSRLDHEA</sequence>
<feature type="transmembrane region" description="Helical" evidence="1">
    <location>
        <begin position="98"/>
        <end position="119"/>
    </location>
</feature>
<dbReference type="EMBL" id="AWSI01000038">
    <property type="protein sequence ID" value="ERH30009.1"/>
    <property type="molecule type" value="Genomic_DNA"/>
</dbReference>